<dbReference type="Pfam" id="PF01636">
    <property type="entry name" value="APH"/>
    <property type="match status" value="1"/>
</dbReference>
<dbReference type="EMBL" id="QGMG01000044">
    <property type="protein sequence ID" value="TVY58362.1"/>
    <property type="molecule type" value="Genomic_DNA"/>
</dbReference>
<sequence length="467" mass="54094">MRGVQFDSLAWERSDAKYDAWCKKLLPEETMRTVGRFMVKESEGGLATELTIPQAGGFNACLKMDFQNSASLLIRFPQPGIVRFPEEKIRREVAVMRCVADSTAIPVPFVLRFGMSDEGPAGLGPFILMEYIRHARNMSAVLNTPRLKKEDRPILDPHILEMTLKLAYSEMANVLLQLSRPSFSQVGSIEELEDGSWSVAHRPLSMNMNQLVSVGNLPPNTLPSTAFETAFSYFQTLANTNFTHLSIQRNDAIESAEDCRYKYIARHLFRRIISEKQFPTTPVIGPKPFKLFCDDFRPSNVLVDENNKIVGVIDWEFTYAAPAEFAYSPPWWLLLEPPEDWPHGILDWSKEYEPKLRIFLKALKERENSMINNGQLREDERLSMRMQESWDTGDFWVAYAARKSWAFDVVFWLMINPNPRFFKKPEYEEALKLLSQEERDGMEEFVQRKMKEMEEHTLVDWEETTKS</sequence>
<dbReference type="PANTHER" id="PTHR21310">
    <property type="entry name" value="AMINOGLYCOSIDE PHOSPHOTRANSFERASE-RELATED-RELATED"/>
    <property type="match status" value="1"/>
</dbReference>
<dbReference type="OrthoDB" id="5412996at2759"/>
<reference evidence="2 3" key="1">
    <citation type="submission" date="2018-05" db="EMBL/GenBank/DDBJ databases">
        <title>Whole genome sequencing for identification of molecular markers to develop diagnostic detection tools for the regulated plant pathogen Lachnellula willkommii.</title>
        <authorList>
            <person name="Giroux E."/>
            <person name="Bilodeau G."/>
        </authorList>
    </citation>
    <scope>NUCLEOTIDE SEQUENCE [LARGE SCALE GENOMIC DNA]</scope>
    <source>
        <strain evidence="2 3">CBS 625.97</strain>
    </source>
</reference>
<comment type="caution">
    <text evidence="2">The sequence shown here is derived from an EMBL/GenBank/DDBJ whole genome shotgun (WGS) entry which is preliminary data.</text>
</comment>
<feature type="domain" description="Aminoglycoside phosphotransferase" evidence="1">
    <location>
        <begin position="294"/>
        <end position="323"/>
    </location>
</feature>
<evidence type="ECO:0000259" key="1">
    <source>
        <dbReference type="Pfam" id="PF01636"/>
    </source>
</evidence>
<keyword evidence="3" id="KW-1185">Reference proteome</keyword>
<dbReference type="AlphaFoldDB" id="A0A7D8UUE6"/>
<dbReference type="Gene3D" id="3.90.1200.10">
    <property type="match status" value="1"/>
</dbReference>
<dbReference type="Proteomes" id="UP000481288">
    <property type="component" value="Unassembled WGS sequence"/>
</dbReference>
<dbReference type="InterPro" id="IPR011009">
    <property type="entry name" value="Kinase-like_dom_sf"/>
</dbReference>
<evidence type="ECO:0000313" key="3">
    <source>
        <dbReference type="Proteomes" id="UP000481288"/>
    </source>
</evidence>
<dbReference type="Gene3D" id="3.30.200.20">
    <property type="entry name" value="Phosphorylase Kinase, domain 1"/>
    <property type="match status" value="1"/>
</dbReference>
<protein>
    <recommendedName>
        <fullName evidence="1">Aminoglycoside phosphotransferase domain-containing protein</fullName>
    </recommendedName>
</protein>
<organism evidence="2 3">
    <name type="scientific">Lachnellula cervina</name>
    <dbReference type="NCBI Taxonomy" id="1316786"/>
    <lineage>
        <taxon>Eukaryota</taxon>
        <taxon>Fungi</taxon>
        <taxon>Dikarya</taxon>
        <taxon>Ascomycota</taxon>
        <taxon>Pezizomycotina</taxon>
        <taxon>Leotiomycetes</taxon>
        <taxon>Helotiales</taxon>
        <taxon>Lachnaceae</taxon>
        <taxon>Lachnellula</taxon>
    </lineage>
</organism>
<accession>A0A7D8UUE6</accession>
<dbReference type="InterPro" id="IPR002575">
    <property type="entry name" value="Aminoglycoside_PTrfase"/>
</dbReference>
<gene>
    <name evidence="2" type="ORF">LCER1_G000861</name>
</gene>
<name>A0A7D8UUE6_9HELO</name>
<dbReference type="PANTHER" id="PTHR21310:SF37">
    <property type="entry name" value="AMINOGLYCOSIDE PHOSPHOTRANSFERASE DOMAIN-CONTAINING PROTEIN"/>
    <property type="match status" value="1"/>
</dbReference>
<dbReference type="InterPro" id="IPR051678">
    <property type="entry name" value="AGP_Transferase"/>
</dbReference>
<dbReference type="SUPFAM" id="SSF56112">
    <property type="entry name" value="Protein kinase-like (PK-like)"/>
    <property type="match status" value="1"/>
</dbReference>
<evidence type="ECO:0000313" key="2">
    <source>
        <dbReference type="EMBL" id="TVY58362.1"/>
    </source>
</evidence>
<proteinExistence type="predicted"/>